<reference evidence="2" key="1">
    <citation type="submission" date="2023-01" db="EMBL/GenBank/DDBJ databases">
        <title>Comparative genomic analysis of cold water coral derived Sulfitobacter faviae: insights into their metabolism and habitat adaptation.</title>
        <authorList>
            <person name="Guo Y."/>
            <person name="Lin S."/>
            <person name="Huang Z."/>
            <person name="Tang K."/>
            <person name="Wang X."/>
        </authorList>
    </citation>
    <scope>NUCLEOTIDE SEQUENCE</scope>
    <source>
        <strain evidence="2">SCSIO W_1865</strain>
    </source>
</reference>
<dbReference type="AlphaFoldDB" id="A0AAX3LRL6"/>
<name>A0AAX3LRL6_9RHOB</name>
<dbReference type="Pfam" id="PF00004">
    <property type="entry name" value="AAA"/>
    <property type="match status" value="1"/>
</dbReference>
<dbReference type="SMART" id="SM00382">
    <property type="entry name" value="AAA"/>
    <property type="match status" value="1"/>
</dbReference>
<dbReference type="PANTHER" id="PTHR10046">
    <property type="entry name" value="ATP DEPENDENT LON PROTEASE FAMILY MEMBER"/>
    <property type="match status" value="1"/>
</dbReference>
<dbReference type="GO" id="GO:0005524">
    <property type="term" value="F:ATP binding"/>
    <property type="evidence" value="ECO:0007669"/>
    <property type="project" value="InterPro"/>
</dbReference>
<feature type="domain" description="AAA+ ATPase" evidence="1">
    <location>
        <begin position="137"/>
        <end position="312"/>
    </location>
</feature>
<dbReference type="SUPFAM" id="SSF52540">
    <property type="entry name" value="P-loop containing nucleoside triphosphate hydrolases"/>
    <property type="match status" value="1"/>
</dbReference>
<dbReference type="GO" id="GO:0016887">
    <property type="term" value="F:ATP hydrolysis activity"/>
    <property type="evidence" value="ECO:0007669"/>
    <property type="project" value="InterPro"/>
</dbReference>
<dbReference type="InterPro" id="IPR003593">
    <property type="entry name" value="AAA+_ATPase"/>
</dbReference>
<dbReference type="Gene3D" id="3.40.50.300">
    <property type="entry name" value="P-loop containing nucleotide triphosphate hydrolases"/>
    <property type="match status" value="1"/>
</dbReference>
<evidence type="ECO:0000313" key="2">
    <source>
        <dbReference type="EMBL" id="WCE70903.1"/>
    </source>
</evidence>
<proteinExistence type="predicted"/>
<accession>A0AAX3LRL6</accession>
<dbReference type="InterPro" id="IPR027065">
    <property type="entry name" value="Lon_Prtase"/>
</dbReference>
<dbReference type="InterPro" id="IPR027417">
    <property type="entry name" value="P-loop_NTPase"/>
</dbReference>
<dbReference type="Proteomes" id="UP001210770">
    <property type="component" value="Chromosome"/>
</dbReference>
<organism evidence="2 3">
    <name type="scientific">Sulfitobacter faviae</name>
    <dbReference type="NCBI Taxonomy" id="1775881"/>
    <lineage>
        <taxon>Bacteria</taxon>
        <taxon>Pseudomonadati</taxon>
        <taxon>Pseudomonadota</taxon>
        <taxon>Alphaproteobacteria</taxon>
        <taxon>Rhodobacterales</taxon>
        <taxon>Roseobacteraceae</taxon>
        <taxon>Sulfitobacter</taxon>
    </lineage>
</organism>
<dbReference type="EMBL" id="CP116423">
    <property type="protein sequence ID" value="WCE70903.1"/>
    <property type="molecule type" value="Genomic_DNA"/>
</dbReference>
<sequence length="349" mass="38816">MPRIRFAGVRFPDPDAPSVFDIEARLKRHLINLRKKRGKLEGDNHVSDRDRINIRRKVVAYKDAVSRRSGMDHLTDKDRQRLEVFRHGVELISVETEHRADEIASAIHSEMPWMAAATETIWQDMRASVRNGDLAPRLRPLLLVGPPGIGKTYWARSLAQHLMVPTSVIEATAEPASFSVTGSQRGWGSAGPGKPLESIIASGVANPVIVVDEVEKAGTVESLRGQRFDLSEGLLPFLERSTAVQWPCPYFRVSFDMSWITWIMTANSVEGLPAPFLSRCPPLKFPSLSVKHLLGFADRLGAERDLPAEAVDAVKEVIEAIRAPHLISLRSVARMVDSVEQAINRPPLH</sequence>
<evidence type="ECO:0000259" key="1">
    <source>
        <dbReference type="SMART" id="SM00382"/>
    </source>
</evidence>
<protein>
    <submittedName>
        <fullName evidence="2">AAA family ATPase</fullName>
    </submittedName>
</protein>
<dbReference type="GO" id="GO:0030163">
    <property type="term" value="P:protein catabolic process"/>
    <property type="evidence" value="ECO:0007669"/>
    <property type="project" value="InterPro"/>
</dbReference>
<evidence type="ECO:0000313" key="3">
    <source>
        <dbReference type="Proteomes" id="UP001210770"/>
    </source>
</evidence>
<gene>
    <name evidence="2" type="ORF">PL336_03435</name>
</gene>
<dbReference type="GO" id="GO:0004176">
    <property type="term" value="F:ATP-dependent peptidase activity"/>
    <property type="evidence" value="ECO:0007669"/>
    <property type="project" value="InterPro"/>
</dbReference>
<dbReference type="GO" id="GO:0004252">
    <property type="term" value="F:serine-type endopeptidase activity"/>
    <property type="evidence" value="ECO:0007669"/>
    <property type="project" value="InterPro"/>
</dbReference>
<dbReference type="InterPro" id="IPR003959">
    <property type="entry name" value="ATPase_AAA_core"/>
</dbReference>
<dbReference type="RefSeq" id="WP_271689109.1">
    <property type="nucleotide sequence ID" value="NZ_CP116423.1"/>
</dbReference>